<evidence type="ECO:0000313" key="3">
    <source>
        <dbReference type="EMBL" id="QSB13937.1"/>
    </source>
</evidence>
<name>A0A895Y8A5_9ACTN</name>
<sequence>MARNNVGDRAALSSMPEFMRSARAFYEPQLQALGVGLADIDQQRLPELRSSLERINEAIAHPDQFGTLRLRLSGSGNRLVPVASTTGESQVEVGALPVLLERKRHILDRIQILAPDEQLSHLRTLLVEKVTDDDARAEIMQLLQDQAAEQKGLAEQAEQVDEAQDRAALLKVEIQERKYALYRSLIERESVATIVGALILIAVTVALLIAMFVDVAASNIVENAFLVILGYFFGQSISRSRTAATSGSAEERPAS</sequence>
<dbReference type="Proteomes" id="UP000662857">
    <property type="component" value="Chromosome"/>
</dbReference>
<feature type="transmembrane region" description="Helical" evidence="2">
    <location>
        <begin position="191"/>
        <end position="210"/>
    </location>
</feature>
<feature type="coiled-coil region" evidence="1">
    <location>
        <begin position="140"/>
        <end position="173"/>
    </location>
</feature>
<evidence type="ECO:0000256" key="1">
    <source>
        <dbReference type="SAM" id="Coils"/>
    </source>
</evidence>
<evidence type="ECO:0000256" key="2">
    <source>
        <dbReference type="SAM" id="Phobius"/>
    </source>
</evidence>
<keyword evidence="4" id="KW-1185">Reference proteome</keyword>
<keyword evidence="1" id="KW-0175">Coiled coil</keyword>
<keyword evidence="2" id="KW-0812">Transmembrane</keyword>
<dbReference type="KEGG" id="nhy:JQS43_20685"/>
<gene>
    <name evidence="3" type="ORF">JQS43_20685</name>
</gene>
<keyword evidence="2" id="KW-1133">Transmembrane helix</keyword>
<protein>
    <submittedName>
        <fullName evidence="3">Uncharacterized protein</fullName>
    </submittedName>
</protein>
<evidence type="ECO:0000313" key="4">
    <source>
        <dbReference type="Proteomes" id="UP000662857"/>
    </source>
</evidence>
<organism evidence="3 4">
    <name type="scientific">Natronosporangium hydrolyticum</name>
    <dbReference type="NCBI Taxonomy" id="2811111"/>
    <lineage>
        <taxon>Bacteria</taxon>
        <taxon>Bacillati</taxon>
        <taxon>Actinomycetota</taxon>
        <taxon>Actinomycetes</taxon>
        <taxon>Micromonosporales</taxon>
        <taxon>Micromonosporaceae</taxon>
        <taxon>Natronosporangium</taxon>
    </lineage>
</organism>
<accession>A0A895Y8A5</accession>
<dbReference type="EMBL" id="CP070499">
    <property type="protein sequence ID" value="QSB13937.1"/>
    <property type="molecule type" value="Genomic_DNA"/>
</dbReference>
<dbReference type="AlphaFoldDB" id="A0A895Y8A5"/>
<feature type="transmembrane region" description="Helical" evidence="2">
    <location>
        <begin position="216"/>
        <end position="234"/>
    </location>
</feature>
<reference evidence="3" key="1">
    <citation type="submission" date="2021-02" db="EMBL/GenBank/DDBJ databases">
        <title>Natrosporangium hydrolyticum gen. nov., sp. nov, a haloalkaliphilic actinobacterium from a soda solonchak soil.</title>
        <authorList>
            <person name="Sorokin D.Y."/>
            <person name="Khijniak T.V."/>
            <person name="Zakharycheva A.P."/>
            <person name="Boueva O.V."/>
            <person name="Ariskina E.V."/>
            <person name="Hahnke R.L."/>
            <person name="Bunk B."/>
            <person name="Sproer C."/>
            <person name="Schumann P."/>
            <person name="Evtushenko L.I."/>
            <person name="Kublanov I.V."/>
        </authorList>
    </citation>
    <scope>NUCLEOTIDE SEQUENCE</scope>
    <source>
        <strain evidence="3">DSM 106523</strain>
    </source>
</reference>
<dbReference type="RefSeq" id="WP_239676050.1">
    <property type="nucleotide sequence ID" value="NZ_CP070499.1"/>
</dbReference>
<proteinExistence type="predicted"/>
<keyword evidence="2" id="KW-0472">Membrane</keyword>